<reference evidence="1 2" key="1">
    <citation type="journal article" date="2012" name="Genome Biol.">
        <title>Sequencing three crocodilian genomes to illuminate the evolution of archosaurs and amniotes.</title>
        <authorList>
            <person name="St John J.A."/>
            <person name="Braun E.L."/>
            <person name="Isberg S.R."/>
            <person name="Miles L.G."/>
            <person name="Chong A.Y."/>
            <person name="Gongora J."/>
            <person name="Dalzell P."/>
            <person name="Moran C."/>
            <person name="Bed'hom B."/>
            <person name="Abzhanov A."/>
            <person name="Burgess S.C."/>
            <person name="Cooksey A.M."/>
            <person name="Castoe T.A."/>
            <person name="Crawford N.G."/>
            <person name="Densmore L.D."/>
            <person name="Drew J.C."/>
            <person name="Edwards S.V."/>
            <person name="Faircloth B.C."/>
            <person name="Fujita M.K."/>
            <person name="Greenwold M.J."/>
            <person name="Hoffmann F.G."/>
            <person name="Howard J.M."/>
            <person name="Iguchi T."/>
            <person name="Janes D.E."/>
            <person name="Khan S.Y."/>
            <person name="Kohno S."/>
            <person name="de Koning A.J."/>
            <person name="Lance S.L."/>
            <person name="McCarthy F.M."/>
            <person name="McCormack J.E."/>
            <person name="Merchant M.E."/>
            <person name="Peterson D.G."/>
            <person name="Pollock D.D."/>
            <person name="Pourmand N."/>
            <person name="Raney B.J."/>
            <person name="Roessler K.A."/>
            <person name="Sanford J.R."/>
            <person name="Sawyer R.H."/>
            <person name="Schmidt C.J."/>
            <person name="Triplett E.W."/>
            <person name="Tuberville T.D."/>
            <person name="Venegas-Anaya M."/>
            <person name="Howard J.T."/>
            <person name="Jarvis E.D."/>
            <person name="Guillette L.J.Jr."/>
            <person name="Glenn T.C."/>
            <person name="Green R.E."/>
            <person name="Ray D.A."/>
        </authorList>
    </citation>
    <scope>NUCLEOTIDE SEQUENCE [LARGE SCALE GENOMIC DNA]</scope>
    <source>
        <strain evidence="1">KSC_2009_1</strain>
    </source>
</reference>
<protein>
    <submittedName>
        <fullName evidence="1">Uncharacterized protein</fullName>
    </submittedName>
</protein>
<organism evidence="1 2">
    <name type="scientific">Alligator mississippiensis</name>
    <name type="common">American alligator</name>
    <dbReference type="NCBI Taxonomy" id="8496"/>
    <lineage>
        <taxon>Eukaryota</taxon>
        <taxon>Metazoa</taxon>
        <taxon>Chordata</taxon>
        <taxon>Craniata</taxon>
        <taxon>Vertebrata</taxon>
        <taxon>Euteleostomi</taxon>
        <taxon>Archelosauria</taxon>
        <taxon>Archosauria</taxon>
        <taxon>Crocodylia</taxon>
        <taxon>Alligatoridae</taxon>
        <taxon>Alligatorinae</taxon>
        <taxon>Alligator</taxon>
    </lineage>
</organism>
<evidence type="ECO:0000313" key="2">
    <source>
        <dbReference type="Proteomes" id="UP000050525"/>
    </source>
</evidence>
<gene>
    <name evidence="1" type="ORF">Y1Q_0012644</name>
</gene>
<keyword evidence="2" id="KW-1185">Reference proteome</keyword>
<dbReference type="EMBL" id="AKHW03006358">
    <property type="protein sequence ID" value="KYO20783.1"/>
    <property type="molecule type" value="Genomic_DNA"/>
</dbReference>
<dbReference type="AlphaFoldDB" id="A0A151M8E3"/>
<comment type="caution">
    <text evidence="1">The sequence shown here is derived from an EMBL/GenBank/DDBJ whole genome shotgun (WGS) entry which is preliminary data.</text>
</comment>
<accession>A0A151M8E3</accession>
<name>A0A151M8E3_ALLMI</name>
<evidence type="ECO:0000313" key="1">
    <source>
        <dbReference type="EMBL" id="KYO20783.1"/>
    </source>
</evidence>
<proteinExistence type="predicted"/>
<dbReference type="Proteomes" id="UP000050525">
    <property type="component" value="Unassembled WGS sequence"/>
</dbReference>
<sequence length="103" mass="11501">MVRVCLDNCFNRITSMWTTGLLQSQMKTHLHINIPLVTQDIFVVPPTCDTKLQVSSSLTFTLHLSIPSARRSSRVAGNQPVDTKLILTSFSLCSLIKPTRSEN</sequence>